<proteinExistence type="predicted"/>
<keyword evidence="2" id="KW-1185">Reference proteome</keyword>
<organism evidence="1 2">
    <name type="scientific">Floridaenema evergladense BLCC-F167</name>
    <dbReference type="NCBI Taxonomy" id="3153639"/>
    <lineage>
        <taxon>Bacteria</taxon>
        <taxon>Bacillati</taxon>
        <taxon>Cyanobacteriota</taxon>
        <taxon>Cyanophyceae</taxon>
        <taxon>Oscillatoriophycideae</taxon>
        <taxon>Aerosakkonematales</taxon>
        <taxon>Aerosakkonemataceae</taxon>
        <taxon>Floridanema</taxon>
        <taxon>Floridanema evergladense</taxon>
    </lineage>
</organism>
<gene>
    <name evidence="1" type="ORF">ACE1CA_22860</name>
</gene>
<dbReference type="EMBL" id="JBHFNT010000209">
    <property type="protein sequence ID" value="MFB2837378.1"/>
    <property type="molecule type" value="Genomic_DNA"/>
</dbReference>
<accession>A0ABV4WRU5</accession>
<dbReference type="Gene3D" id="1.20.1220.20">
    <property type="entry name" value="Uncharcterised protein PF01724"/>
    <property type="match status" value="1"/>
</dbReference>
<dbReference type="Pfam" id="PF01724">
    <property type="entry name" value="DUF29"/>
    <property type="match status" value="1"/>
</dbReference>
<dbReference type="InterPro" id="IPR002636">
    <property type="entry name" value="DUF29"/>
</dbReference>
<sequence>MNLPLTNLYNTDFYAWTQKQVQLLRQRDIDNLDIENLIEEIESLGRQEKRELVNRLKILLGHLLKWQYQPNSRSRSWIRTIREQRNEIKNIIRENPSLKPFLNDAQNAAYSSGVDLAIDETGIGIDIFPKLCPYSWEEIENPNFFPGEITDSDRDLLAIYGILPES</sequence>
<dbReference type="Proteomes" id="UP001576780">
    <property type="component" value="Unassembled WGS sequence"/>
</dbReference>
<comment type="caution">
    <text evidence="1">The sequence shown here is derived from an EMBL/GenBank/DDBJ whole genome shotgun (WGS) entry which is preliminary data.</text>
</comment>
<dbReference type="RefSeq" id="WP_413279730.1">
    <property type="nucleotide sequence ID" value="NZ_JBHFNT010000209.1"/>
</dbReference>
<evidence type="ECO:0000313" key="2">
    <source>
        <dbReference type="Proteomes" id="UP001576780"/>
    </source>
</evidence>
<dbReference type="PANTHER" id="PTHR34235:SF4">
    <property type="entry name" value="SLR0291 PROTEIN"/>
    <property type="match status" value="1"/>
</dbReference>
<reference evidence="1 2" key="1">
    <citation type="submission" date="2024-09" db="EMBL/GenBank/DDBJ databases">
        <title>Floridaenema gen nov. (Aerosakkonemataceae, Aerosakkonematales ord. nov., Cyanobacteria) from benthic tropical and subtropical fresh waters, with the description of four new species.</title>
        <authorList>
            <person name="Moretto J.A."/>
            <person name="Berthold D.E."/>
            <person name="Lefler F.W."/>
            <person name="Huang I.-S."/>
            <person name="Laughinghouse H. IV."/>
        </authorList>
    </citation>
    <scope>NUCLEOTIDE SEQUENCE [LARGE SCALE GENOMIC DNA]</scope>
    <source>
        <strain evidence="1 2">BLCC-F167</strain>
    </source>
</reference>
<dbReference type="PANTHER" id="PTHR34235">
    <property type="entry name" value="SLR1203 PROTEIN-RELATED"/>
    <property type="match status" value="1"/>
</dbReference>
<evidence type="ECO:0000313" key="1">
    <source>
        <dbReference type="EMBL" id="MFB2837378.1"/>
    </source>
</evidence>
<protein>
    <submittedName>
        <fullName evidence="1">DUF29 domain-containing protein</fullName>
    </submittedName>
</protein>
<name>A0ABV4WRU5_9CYAN</name>